<name>A0ABN9UCL1_9DINO</name>
<evidence type="ECO:0008006" key="3">
    <source>
        <dbReference type="Google" id="ProtNLM"/>
    </source>
</evidence>
<gene>
    <name evidence="1" type="ORF">PCOR1329_LOCUS46311</name>
</gene>
<dbReference type="Proteomes" id="UP001189429">
    <property type="component" value="Unassembled WGS sequence"/>
</dbReference>
<reference evidence="1" key="1">
    <citation type="submission" date="2023-10" db="EMBL/GenBank/DDBJ databases">
        <authorList>
            <person name="Chen Y."/>
            <person name="Shah S."/>
            <person name="Dougan E. K."/>
            <person name="Thang M."/>
            <person name="Chan C."/>
        </authorList>
    </citation>
    <scope>NUCLEOTIDE SEQUENCE [LARGE SCALE GENOMIC DNA]</scope>
</reference>
<comment type="caution">
    <text evidence="1">The sequence shown here is derived from an EMBL/GenBank/DDBJ whole genome shotgun (WGS) entry which is preliminary data.</text>
</comment>
<sequence>MLPGCTQLGRAPLTPTRQYACPTTRQALAWLMRTFATPPRRRLFCEGGALSSCGHKSHEFANWRALAADGKVQVIETDASRDHGWSYHLCNSGAVVSGTWPGDSAAQEQFSAADAINYKELWVAVECLRREGVVLRGWRVVFRMDNTCAVHYVSVRYGRLPHLEQLAQCFEDAERASGCWALAAHFPGRFNAVADNGSRGSGFAAAWADDPFRNAVLRKNLFLEVQSRCSATCTLGLFADRRGLSALAAEWRYPELTAFECSLDGHVVWAHPPRALAQACLDFSKSARKARPAIKILLLLPEDAGTP</sequence>
<evidence type="ECO:0000313" key="1">
    <source>
        <dbReference type="EMBL" id="CAK0855669.1"/>
    </source>
</evidence>
<proteinExistence type="predicted"/>
<organism evidence="1 2">
    <name type="scientific">Prorocentrum cordatum</name>
    <dbReference type="NCBI Taxonomy" id="2364126"/>
    <lineage>
        <taxon>Eukaryota</taxon>
        <taxon>Sar</taxon>
        <taxon>Alveolata</taxon>
        <taxon>Dinophyceae</taxon>
        <taxon>Prorocentrales</taxon>
        <taxon>Prorocentraceae</taxon>
        <taxon>Prorocentrum</taxon>
    </lineage>
</organism>
<dbReference type="EMBL" id="CAUYUJ010015571">
    <property type="protein sequence ID" value="CAK0855669.1"/>
    <property type="molecule type" value="Genomic_DNA"/>
</dbReference>
<keyword evidence="2" id="KW-1185">Reference proteome</keyword>
<accession>A0ABN9UCL1</accession>
<protein>
    <recommendedName>
        <fullName evidence="3">RNase H type-1 domain-containing protein</fullName>
    </recommendedName>
</protein>
<evidence type="ECO:0000313" key="2">
    <source>
        <dbReference type="Proteomes" id="UP001189429"/>
    </source>
</evidence>